<feature type="short sequence motif" description="'HIGH' region" evidence="16">
    <location>
        <begin position="13"/>
        <end position="23"/>
    </location>
</feature>
<dbReference type="RefSeq" id="WP_305894480.1">
    <property type="nucleotide sequence ID" value="NZ_JAUZVZ010000021.1"/>
</dbReference>
<dbReference type="InterPro" id="IPR015413">
    <property type="entry name" value="Methionyl/Leucyl_tRNA_Synth"/>
</dbReference>
<evidence type="ECO:0000256" key="7">
    <source>
        <dbReference type="ARBA" id="ARBA00022598"/>
    </source>
</evidence>
<keyword evidence="9 16" id="KW-0547">Nucleotide-binding</keyword>
<dbReference type="PRINTS" id="PR01041">
    <property type="entry name" value="TRNASYNTHMET"/>
</dbReference>
<organism evidence="18 19">
    <name type="scientific">Alkalimonas collagenimarina</name>
    <dbReference type="NCBI Taxonomy" id="400390"/>
    <lineage>
        <taxon>Bacteria</taxon>
        <taxon>Pseudomonadati</taxon>
        <taxon>Pseudomonadota</taxon>
        <taxon>Gammaproteobacteria</taxon>
        <taxon>Alkalimonas</taxon>
    </lineage>
</organism>
<comment type="catalytic activity">
    <reaction evidence="15 16">
        <text>tRNA(Met) + L-methionine + ATP = L-methionyl-tRNA(Met) + AMP + diphosphate</text>
        <dbReference type="Rhea" id="RHEA:13481"/>
        <dbReference type="Rhea" id="RHEA-COMP:9667"/>
        <dbReference type="Rhea" id="RHEA-COMP:9698"/>
        <dbReference type="ChEBI" id="CHEBI:30616"/>
        <dbReference type="ChEBI" id="CHEBI:33019"/>
        <dbReference type="ChEBI" id="CHEBI:57844"/>
        <dbReference type="ChEBI" id="CHEBI:78442"/>
        <dbReference type="ChEBI" id="CHEBI:78530"/>
        <dbReference type="ChEBI" id="CHEBI:456215"/>
        <dbReference type="EC" id="6.1.1.10"/>
    </reaction>
</comment>
<evidence type="ECO:0000256" key="3">
    <source>
        <dbReference type="ARBA" id="ARBA00008258"/>
    </source>
</evidence>
<dbReference type="Pfam" id="PF19303">
    <property type="entry name" value="Anticodon_3"/>
    <property type="match status" value="1"/>
</dbReference>
<dbReference type="PROSITE" id="PS50886">
    <property type="entry name" value="TRBD"/>
    <property type="match status" value="1"/>
</dbReference>
<dbReference type="Gene3D" id="3.40.50.620">
    <property type="entry name" value="HUPs"/>
    <property type="match status" value="1"/>
</dbReference>
<dbReference type="SUPFAM" id="SSF50249">
    <property type="entry name" value="Nucleic acid-binding proteins"/>
    <property type="match status" value="1"/>
</dbReference>
<dbReference type="CDD" id="cd07957">
    <property type="entry name" value="Anticodon_Ia_Met"/>
    <property type="match status" value="1"/>
</dbReference>
<keyword evidence="14 16" id="KW-0030">Aminoacyl-tRNA synthetase</keyword>
<keyword evidence="8 16" id="KW-0479">Metal-binding</keyword>
<name>A0ABT9H1M5_9GAMM</name>
<dbReference type="EMBL" id="JAUZVZ010000021">
    <property type="protein sequence ID" value="MDP4537217.1"/>
    <property type="molecule type" value="Genomic_DNA"/>
</dbReference>
<feature type="binding site" evidence="16">
    <location>
        <position position="160"/>
    </location>
    <ligand>
        <name>Zn(2+)</name>
        <dbReference type="ChEBI" id="CHEBI:29105"/>
    </ligand>
</feature>
<keyword evidence="19" id="KW-1185">Reference proteome</keyword>
<dbReference type="PANTHER" id="PTHR45765">
    <property type="entry name" value="METHIONINE--TRNA LIGASE"/>
    <property type="match status" value="1"/>
</dbReference>
<feature type="domain" description="TRNA-binding" evidence="17">
    <location>
        <begin position="584"/>
        <end position="686"/>
    </location>
</feature>
<evidence type="ECO:0000313" key="19">
    <source>
        <dbReference type="Proteomes" id="UP001231616"/>
    </source>
</evidence>
<evidence type="ECO:0000256" key="10">
    <source>
        <dbReference type="ARBA" id="ARBA00022833"/>
    </source>
</evidence>
<dbReference type="EC" id="6.1.1.10" evidence="16"/>
<dbReference type="CDD" id="cd00814">
    <property type="entry name" value="MetRS_core"/>
    <property type="match status" value="1"/>
</dbReference>
<dbReference type="SUPFAM" id="SSF57770">
    <property type="entry name" value="Methionyl-tRNA synthetase (MetRS), Zn-domain"/>
    <property type="match status" value="1"/>
</dbReference>
<comment type="subunit">
    <text evidence="4 16">Homodimer.</text>
</comment>
<evidence type="ECO:0000256" key="2">
    <source>
        <dbReference type="ARBA" id="ARBA00004496"/>
    </source>
</evidence>
<dbReference type="InterPro" id="IPR023458">
    <property type="entry name" value="Met-tRNA_ligase_1"/>
</dbReference>
<dbReference type="InterPro" id="IPR004495">
    <property type="entry name" value="Met-tRNA-synth_bsu_C"/>
</dbReference>
<dbReference type="Gene3D" id="2.40.50.140">
    <property type="entry name" value="Nucleic acid-binding proteins"/>
    <property type="match status" value="1"/>
</dbReference>
<dbReference type="InterPro" id="IPR002547">
    <property type="entry name" value="tRNA-bd_dom"/>
</dbReference>
<keyword evidence="11 16" id="KW-0067">ATP-binding</keyword>
<dbReference type="GO" id="GO:0016829">
    <property type="term" value="F:lyase activity"/>
    <property type="evidence" value="ECO:0007669"/>
    <property type="project" value="UniProtKB-KW"/>
</dbReference>
<comment type="function">
    <text evidence="1 16">Is required not only for elongation of protein synthesis but also for the initiation of all mRNA translation through initiator tRNA(fMet) aminoacylation.</text>
</comment>
<dbReference type="InterPro" id="IPR001412">
    <property type="entry name" value="aa-tRNA-synth_I_CS"/>
</dbReference>
<dbReference type="InterPro" id="IPR009080">
    <property type="entry name" value="tRNAsynth_Ia_anticodon-bd"/>
</dbReference>
<dbReference type="Gene3D" id="2.20.28.20">
    <property type="entry name" value="Methionyl-tRNA synthetase, Zn-domain"/>
    <property type="match status" value="1"/>
</dbReference>
<protein>
    <recommendedName>
        <fullName evidence="16">Methionine--tRNA ligase</fullName>
        <ecNumber evidence="16">6.1.1.10</ecNumber>
    </recommendedName>
    <alternativeName>
        <fullName evidence="16">Methionyl-tRNA synthetase</fullName>
        <shortName evidence="16">MetRS</shortName>
    </alternativeName>
</protein>
<feature type="binding site" evidence="16">
    <location>
        <position position="157"/>
    </location>
    <ligand>
        <name>Zn(2+)</name>
        <dbReference type="ChEBI" id="CHEBI:29105"/>
    </ligand>
</feature>
<dbReference type="SUPFAM" id="SSF47323">
    <property type="entry name" value="Anticodon-binding domain of a subclass of class I aminoacyl-tRNA synthetases"/>
    <property type="match status" value="1"/>
</dbReference>
<evidence type="ECO:0000256" key="14">
    <source>
        <dbReference type="ARBA" id="ARBA00023146"/>
    </source>
</evidence>
<dbReference type="HAMAP" id="MF_00098">
    <property type="entry name" value="Met_tRNA_synth_type1"/>
    <property type="match status" value="1"/>
</dbReference>
<keyword evidence="12 16" id="KW-0694">RNA-binding</keyword>
<dbReference type="GO" id="GO:0004825">
    <property type="term" value="F:methionine-tRNA ligase activity"/>
    <property type="evidence" value="ECO:0007669"/>
    <property type="project" value="UniProtKB-EC"/>
</dbReference>
<reference evidence="18 19" key="1">
    <citation type="submission" date="2023-08" db="EMBL/GenBank/DDBJ databases">
        <authorList>
            <person name="Joshi A."/>
            <person name="Thite S."/>
        </authorList>
    </citation>
    <scope>NUCLEOTIDE SEQUENCE [LARGE SCALE GENOMIC DNA]</scope>
    <source>
        <strain evidence="18 19">AC40</strain>
    </source>
</reference>
<proteinExistence type="inferred from homology"/>
<evidence type="ECO:0000256" key="15">
    <source>
        <dbReference type="ARBA" id="ARBA00047364"/>
    </source>
</evidence>
<feature type="binding site" evidence="16">
    <location>
        <position position="332"/>
    </location>
    <ligand>
        <name>ATP</name>
        <dbReference type="ChEBI" id="CHEBI:30616"/>
    </ligand>
</feature>
<dbReference type="SUPFAM" id="SSF52374">
    <property type="entry name" value="Nucleotidylyl transferase"/>
    <property type="match status" value="1"/>
</dbReference>
<dbReference type="InterPro" id="IPR014729">
    <property type="entry name" value="Rossmann-like_a/b/a_fold"/>
</dbReference>
<dbReference type="Pfam" id="PF09334">
    <property type="entry name" value="tRNA-synt_1g"/>
    <property type="match status" value="1"/>
</dbReference>
<dbReference type="Gene3D" id="1.10.730.10">
    <property type="entry name" value="Isoleucyl-tRNA Synthetase, Domain 1"/>
    <property type="match status" value="1"/>
</dbReference>
<dbReference type="InterPro" id="IPR014758">
    <property type="entry name" value="Met-tRNA_synth"/>
</dbReference>
<keyword evidence="18" id="KW-0456">Lyase</keyword>
<keyword evidence="13 16" id="KW-0648">Protein biosynthesis</keyword>
<comment type="subcellular location">
    <subcellularLocation>
        <location evidence="2 16">Cytoplasm</location>
    </subcellularLocation>
</comment>
<dbReference type="InterPro" id="IPR012340">
    <property type="entry name" value="NA-bd_OB-fold"/>
</dbReference>
<keyword evidence="6 16" id="KW-0820">tRNA-binding</keyword>
<comment type="similarity">
    <text evidence="3 16">Belongs to the class-I aminoacyl-tRNA synthetase family. MetG type 1 subfamily.</text>
</comment>
<dbReference type="NCBIfam" id="NF001100">
    <property type="entry name" value="PRK00133.1"/>
    <property type="match status" value="1"/>
</dbReference>
<evidence type="ECO:0000256" key="13">
    <source>
        <dbReference type="ARBA" id="ARBA00022917"/>
    </source>
</evidence>
<dbReference type="Proteomes" id="UP001231616">
    <property type="component" value="Unassembled WGS sequence"/>
</dbReference>
<evidence type="ECO:0000256" key="9">
    <source>
        <dbReference type="ARBA" id="ARBA00022741"/>
    </source>
</evidence>
<accession>A0ABT9H1M5</accession>
<evidence type="ECO:0000256" key="1">
    <source>
        <dbReference type="ARBA" id="ARBA00003314"/>
    </source>
</evidence>
<dbReference type="PROSITE" id="PS00178">
    <property type="entry name" value="AA_TRNA_LIGASE_I"/>
    <property type="match status" value="1"/>
</dbReference>
<evidence type="ECO:0000259" key="17">
    <source>
        <dbReference type="PROSITE" id="PS50886"/>
    </source>
</evidence>
<keyword evidence="10 16" id="KW-0862">Zinc</keyword>
<dbReference type="CDD" id="cd02800">
    <property type="entry name" value="tRNA_bind_EcMetRS_like"/>
    <property type="match status" value="1"/>
</dbReference>
<keyword evidence="7 16" id="KW-0436">Ligase</keyword>
<evidence type="ECO:0000256" key="5">
    <source>
        <dbReference type="ARBA" id="ARBA00022490"/>
    </source>
</evidence>
<dbReference type="InterPro" id="IPR033911">
    <property type="entry name" value="MetRS_core"/>
</dbReference>
<evidence type="ECO:0000256" key="6">
    <source>
        <dbReference type="ARBA" id="ARBA00022555"/>
    </source>
</evidence>
<feature type="binding site" evidence="16">
    <location>
        <position position="147"/>
    </location>
    <ligand>
        <name>Zn(2+)</name>
        <dbReference type="ChEBI" id="CHEBI:29105"/>
    </ligand>
</feature>
<evidence type="ECO:0000256" key="11">
    <source>
        <dbReference type="ARBA" id="ARBA00022840"/>
    </source>
</evidence>
<comment type="caution">
    <text evidence="18">The sequence shown here is derived from an EMBL/GenBank/DDBJ whole genome shotgun (WGS) entry which is preliminary data.</text>
</comment>
<dbReference type="PANTHER" id="PTHR45765:SF1">
    <property type="entry name" value="METHIONINE--TRNA LIGASE, CYTOPLASMIC"/>
    <property type="match status" value="1"/>
</dbReference>
<dbReference type="InterPro" id="IPR041872">
    <property type="entry name" value="Anticodon_Met"/>
</dbReference>
<evidence type="ECO:0000256" key="12">
    <source>
        <dbReference type="ARBA" id="ARBA00022884"/>
    </source>
</evidence>
<evidence type="ECO:0000256" key="8">
    <source>
        <dbReference type="ARBA" id="ARBA00022723"/>
    </source>
</evidence>
<gene>
    <name evidence="16 18" type="primary">metG</name>
    <name evidence="18" type="ORF">Q3O60_13580</name>
</gene>
<evidence type="ECO:0000313" key="18">
    <source>
        <dbReference type="EMBL" id="MDP4537217.1"/>
    </source>
</evidence>
<dbReference type="Pfam" id="PF01588">
    <property type="entry name" value="tRNA_bind"/>
    <property type="match status" value="1"/>
</dbReference>
<comment type="cofactor">
    <cofactor evidence="16">
        <name>Zn(2+)</name>
        <dbReference type="ChEBI" id="CHEBI:29105"/>
    </cofactor>
    <text evidence="16">Binds 1 zinc ion per subunit.</text>
</comment>
<feature type="short sequence motif" description="'KMSKS' region" evidence="16">
    <location>
        <begin position="329"/>
        <end position="333"/>
    </location>
</feature>
<evidence type="ECO:0000256" key="4">
    <source>
        <dbReference type="ARBA" id="ARBA00011738"/>
    </source>
</evidence>
<dbReference type="NCBIfam" id="TIGR00398">
    <property type="entry name" value="metG"/>
    <property type="match status" value="1"/>
</dbReference>
<dbReference type="NCBIfam" id="TIGR00399">
    <property type="entry name" value="metG_C_term"/>
    <property type="match status" value="1"/>
</dbReference>
<evidence type="ECO:0000256" key="16">
    <source>
        <dbReference type="HAMAP-Rule" id="MF_00098"/>
    </source>
</evidence>
<sequence>MSKRQILITSALPYANGPIHLGHLLEYIQTDIWSRFQKSRGHECYYVCADDAHGTPIMLKAQQQGISPEQMIAQTSIEHQADFSDFAILFDHYHSTHSDENRELASLIYQRLDAAGHIKRKTISQLFDPEKQMFLPDRFIKGDCPKCGAEDQNGDSCDVCGATYTPTDVKNPRSVISGATPVLKDSEHYFFDLPAFEDMLKAWTRSGSLQEEMANKLQEWFTDGLHMWDISRDAPYFGFEIPGTTDKFFYVWLDAPIGYLASFKALCQMQDIDFERYWAPDSTAEVYHFIGKDIIYFHSLFWPAMLEGAGFRKPNAVYAHGFVTVNGAKMSKSKGTFIKARTYLEHLHPEYLRYYFATKLTPAITDMDLNLDDFVQKVNADLVGKVVNIASRCAGFITKRFDSTLSATVTETALLAEFTAAGESIASHYEKRDYARAVRDIMALADKANQYIDAKAPWVLVKDEQKQQEAHDVCSMGLNLFRVLMHYLSPILPMMTHDAQNFLQDEFGWQNYQQPLTNHRIEPFKALMQRVDPAKVSAMLEASKENLLPQQQNNETLTAKAAPTAEASVAKEREAIADTISIDDFAKIDLRVARIVHAEPVEKADKLIRLELDIGAGETRQVFAGIKAAYEPADLIGRYTVMVANLAPRKMRFGLSEGMVLAAGPGGSELFILSPDSGATAGMRVK</sequence>
<keyword evidence="5 16" id="KW-0963">Cytoplasm</keyword>
<feature type="binding site" evidence="16">
    <location>
        <position position="144"/>
    </location>
    <ligand>
        <name>Zn(2+)</name>
        <dbReference type="ChEBI" id="CHEBI:29105"/>
    </ligand>
</feature>
<dbReference type="InterPro" id="IPR029038">
    <property type="entry name" value="MetRS_Zn"/>
</dbReference>